<name>A0ABY6FCX4_9PSED</name>
<protein>
    <submittedName>
        <fullName evidence="1">Methyltransferase domain-containing protein</fullName>
    </submittedName>
</protein>
<dbReference type="RefSeq" id="WP_263268771.1">
    <property type="nucleotide sequence ID" value="NZ_CP081201.1"/>
</dbReference>
<dbReference type="Proteomes" id="UP001063228">
    <property type="component" value="Chromosome"/>
</dbReference>
<evidence type="ECO:0000313" key="1">
    <source>
        <dbReference type="EMBL" id="UXZ95714.1"/>
    </source>
</evidence>
<dbReference type="Pfam" id="PF13489">
    <property type="entry name" value="Methyltransf_23"/>
    <property type="match status" value="1"/>
</dbReference>
<gene>
    <name evidence="1" type="ORF">K3169_25935</name>
</gene>
<keyword evidence="1" id="KW-0489">Methyltransferase</keyword>
<dbReference type="Gene3D" id="3.40.50.150">
    <property type="entry name" value="Vaccinia Virus protein VP39"/>
    <property type="match status" value="1"/>
</dbReference>
<sequence length="331" mass="37606">MDFRLYIQHLAKRKSRVLEIGPSYNPILPKAEGYQVSIMDHANRSELVEKYAAFDVDTSRIEDVDYVTTDLASIKSTGHRFDLVVASHVIEHVTDFIKFLNDCESLLVEGGQLALIVPDKRHCFDFFRPVTTPGAMVDAYCSKRTLHVGGLFDHYSYFCRNKGQMAWGDVEDVADLEFIHTADMTMDAVNKPLLSGDYSDAHEWVFVPASFAFALAELRGHGFVNLGIDQAYATLGYEFLAILSTRAPVESRTKAQLLFEIQHEVGAAFYTRSTHSEKEPCFSEDLTRQVSENRRLTDVIAQQKKQLDSLYSSTSWRLTLPLRLLREFVSR</sequence>
<dbReference type="GO" id="GO:0032259">
    <property type="term" value="P:methylation"/>
    <property type="evidence" value="ECO:0007669"/>
    <property type="project" value="UniProtKB-KW"/>
</dbReference>
<dbReference type="SUPFAM" id="SSF53335">
    <property type="entry name" value="S-adenosyl-L-methionine-dependent methyltransferases"/>
    <property type="match status" value="1"/>
</dbReference>
<dbReference type="GO" id="GO:0008168">
    <property type="term" value="F:methyltransferase activity"/>
    <property type="evidence" value="ECO:0007669"/>
    <property type="project" value="UniProtKB-KW"/>
</dbReference>
<proteinExistence type="predicted"/>
<evidence type="ECO:0000313" key="2">
    <source>
        <dbReference type="Proteomes" id="UP001063228"/>
    </source>
</evidence>
<accession>A0ABY6FCX4</accession>
<dbReference type="EMBL" id="CP081201">
    <property type="protein sequence ID" value="UXZ95714.1"/>
    <property type="molecule type" value="Genomic_DNA"/>
</dbReference>
<keyword evidence="1" id="KW-0808">Transferase</keyword>
<dbReference type="CDD" id="cd02440">
    <property type="entry name" value="AdoMet_MTases"/>
    <property type="match status" value="1"/>
</dbReference>
<reference evidence="1" key="1">
    <citation type="submission" date="2021-08" db="EMBL/GenBank/DDBJ databases">
        <title>Complete genome sequence of Pseudomonas phytophila.</title>
        <authorList>
            <person name="Weir B.S."/>
            <person name="Templeton M.D."/>
            <person name="Arshed S."/>
            <person name="Andersen M.T."/>
            <person name="Jayaraman J."/>
        </authorList>
    </citation>
    <scope>NUCLEOTIDE SEQUENCE</scope>
    <source>
        <strain evidence="1">ICMP 23753</strain>
    </source>
</reference>
<organism evidence="1 2">
    <name type="scientific">Pseudomonas phytophila</name>
    <dbReference type="NCBI Taxonomy" id="2867264"/>
    <lineage>
        <taxon>Bacteria</taxon>
        <taxon>Pseudomonadati</taxon>
        <taxon>Pseudomonadota</taxon>
        <taxon>Gammaproteobacteria</taxon>
        <taxon>Pseudomonadales</taxon>
        <taxon>Pseudomonadaceae</taxon>
        <taxon>Pseudomonas</taxon>
    </lineage>
</organism>
<keyword evidence="2" id="KW-1185">Reference proteome</keyword>
<dbReference type="InterPro" id="IPR029063">
    <property type="entry name" value="SAM-dependent_MTases_sf"/>
</dbReference>